<feature type="region of interest" description="Disordered" evidence="1">
    <location>
        <begin position="193"/>
        <end position="218"/>
    </location>
</feature>
<evidence type="ECO:0000313" key="3">
    <source>
        <dbReference type="EMBL" id="HGB36013.1"/>
    </source>
</evidence>
<dbReference type="AlphaFoldDB" id="A0A7V3NTL9"/>
<keyword evidence="2" id="KW-0472">Membrane</keyword>
<dbReference type="EMBL" id="DTGD01000142">
    <property type="protein sequence ID" value="HGB36013.1"/>
    <property type="molecule type" value="Genomic_DNA"/>
</dbReference>
<feature type="transmembrane region" description="Helical" evidence="2">
    <location>
        <begin position="124"/>
        <end position="146"/>
    </location>
</feature>
<feature type="compositionally biased region" description="Low complexity" evidence="1">
    <location>
        <begin position="208"/>
        <end position="218"/>
    </location>
</feature>
<proteinExistence type="predicted"/>
<reference evidence="3" key="1">
    <citation type="journal article" date="2020" name="mSystems">
        <title>Genome- and Community-Level Interaction Insights into Carbon Utilization and Element Cycling Functions of Hydrothermarchaeota in Hydrothermal Sediment.</title>
        <authorList>
            <person name="Zhou Z."/>
            <person name="Liu Y."/>
            <person name="Xu W."/>
            <person name="Pan J."/>
            <person name="Luo Z.H."/>
            <person name="Li M."/>
        </authorList>
    </citation>
    <scope>NUCLEOTIDE SEQUENCE [LARGE SCALE GENOMIC DNA]</scope>
    <source>
        <strain evidence="3">SpSt-754</strain>
    </source>
</reference>
<name>A0A7V3NTL9_UNCW3</name>
<evidence type="ECO:0000256" key="2">
    <source>
        <dbReference type="SAM" id="Phobius"/>
    </source>
</evidence>
<protein>
    <submittedName>
        <fullName evidence="3">Uncharacterized protein</fullName>
    </submittedName>
</protein>
<organism evidence="3">
    <name type="scientific">candidate division WOR-3 bacterium</name>
    <dbReference type="NCBI Taxonomy" id="2052148"/>
    <lineage>
        <taxon>Bacteria</taxon>
        <taxon>Bacteria division WOR-3</taxon>
    </lineage>
</organism>
<sequence>MEMPNLHPTSEEKKENLRKLFADPKVGQKRKKYLYYIFQGMSIIQVAEKLVVGESSVRNEMTAIYHELNLAGLNGLLEQYKLSFQELYPSIKDIEGKSEVSEVGRNAPEVYRHPHPPRTIEVPYWLAAMIGGVFVILIGLVIISFLNRNVHAILPTSTEVAFAALPTNVPTNPPLTITNIPAIAPIPTTKTTIPTNIPSPSQPPTEIPTPSETPTSLPTMTPTPSLALPFLDNFDNGLRPEWQVVKGEPMFINGRVGRTSGELRLSLGDTALSNYTLEFDYYNLRNCANCIFVEMVIGTKINLSLVGGAIGGDFSRLSAFDNSQWEDLITDSVSKEGHVKLQILGNHFNLFLDSIPSEPVIYGSESDTRGPIVVTINNGAFIDNFSLSGQ</sequence>
<keyword evidence="2" id="KW-0812">Transmembrane</keyword>
<accession>A0A7V3NTL9</accession>
<comment type="caution">
    <text evidence="3">The sequence shown here is derived from an EMBL/GenBank/DDBJ whole genome shotgun (WGS) entry which is preliminary data.</text>
</comment>
<keyword evidence="2" id="KW-1133">Transmembrane helix</keyword>
<gene>
    <name evidence="3" type="ORF">ENV38_03815</name>
</gene>
<evidence type="ECO:0000256" key="1">
    <source>
        <dbReference type="SAM" id="MobiDB-lite"/>
    </source>
</evidence>